<keyword evidence="2" id="KW-1185">Reference proteome</keyword>
<evidence type="ECO:0000313" key="2">
    <source>
        <dbReference type="Proteomes" id="UP000297839"/>
    </source>
</evidence>
<organism evidence="1 2">
    <name type="scientific">Ramlibacter humi</name>
    <dbReference type="NCBI Taxonomy" id="2530451"/>
    <lineage>
        <taxon>Bacteria</taxon>
        <taxon>Pseudomonadati</taxon>
        <taxon>Pseudomonadota</taxon>
        <taxon>Betaproteobacteria</taxon>
        <taxon>Burkholderiales</taxon>
        <taxon>Comamonadaceae</taxon>
        <taxon>Ramlibacter</taxon>
    </lineage>
</organism>
<protein>
    <submittedName>
        <fullName evidence="1">Uncharacterized protein</fullName>
    </submittedName>
</protein>
<accession>A0A4Z0BG75</accession>
<dbReference type="EMBL" id="SMLK01000007">
    <property type="protein sequence ID" value="TFY97731.1"/>
    <property type="molecule type" value="Genomic_DNA"/>
</dbReference>
<proteinExistence type="predicted"/>
<reference evidence="1 2" key="1">
    <citation type="submission" date="2019-03" db="EMBL/GenBank/DDBJ databases">
        <title>Ramlibacter sp. 18x22-1, whole genome shotgun sequence.</title>
        <authorList>
            <person name="Zhang X."/>
            <person name="Feng G."/>
            <person name="Zhu H."/>
        </authorList>
    </citation>
    <scope>NUCLEOTIDE SEQUENCE [LARGE SCALE GENOMIC DNA]</scope>
    <source>
        <strain evidence="1 2">18x22-1</strain>
    </source>
</reference>
<evidence type="ECO:0000313" key="1">
    <source>
        <dbReference type="EMBL" id="TFY97731.1"/>
    </source>
</evidence>
<name>A0A4Z0BG75_9BURK</name>
<dbReference type="AlphaFoldDB" id="A0A4Z0BG75"/>
<comment type="caution">
    <text evidence="1">The sequence shown here is derived from an EMBL/GenBank/DDBJ whole genome shotgun (WGS) entry which is preliminary data.</text>
</comment>
<gene>
    <name evidence="1" type="ORF">EZ216_18620</name>
</gene>
<sequence>MPAAASTESLQPGHAYLDAHGRHWEIEAIGKREDGSIGFVRVLLAFPTAQTPNAHLVMTTQEFDLLLQRSGMRRARNHGSH</sequence>
<dbReference type="RefSeq" id="WP_135251284.1">
    <property type="nucleotide sequence ID" value="NZ_SMLK01000007.1"/>
</dbReference>
<dbReference type="Proteomes" id="UP000297839">
    <property type="component" value="Unassembled WGS sequence"/>
</dbReference>